<proteinExistence type="predicted"/>
<sequence length="106" mass="12207">MDFQRLITSNIKKLRLERGLTQEQFGEKIGLCPQAISNIERNKYMPSAATINKICEEFDILPDVLCRYDTNPASKVDALRLINSELNRLNIQQLKQILDIAKTFPK</sequence>
<evidence type="ECO:0000313" key="4">
    <source>
        <dbReference type="Proteomes" id="UP000824139"/>
    </source>
</evidence>
<dbReference type="PROSITE" id="PS50943">
    <property type="entry name" value="HTH_CROC1"/>
    <property type="match status" value="1"/>
</dbReference>
<evidence type="ECO:0000313" key="3">
    <source>
        <dbReference type="EMBL" id="HIS83564.1"/>
    </source>
</evidence>
<dbReference type="AlphaFoldDB" id="A0A9D1FWT3"/>
<protein>
    <submittedName>
        <fullName evidence="3">Helix-turn-helix transcriptional regulator</fullName>
    </submittedName>
</protein>
<accession>A0A9D1FWT3</accession>
<dbReference type="InterPro" id="IPR010982">
    <property type="entry name" value="Lambda_DNA-bd_dom_sf"/>
</dbReference>
<dbReference type="PANTHER" id="PTHR46558:SF4">
    <property type="entry name" value="DNA-BIDING PHAGE PROTEIN"/>
    <property type="match status" value="1"/>
</dbReference>
<reference evidence="3" key="2">
    <citation type="journal article" date="2021" name="PeerJ">
        <title>Extensive microbial diversity within the chicken gut microbiome revealed by metagenomics and culture.</title>
        <authorList>
            <person name="Gilroy R."/>
            <person name="Ravi A."/>
            <person name="Getino M."/>
            <person name="Pursley I."/>
            <person name="Horton D.L."/>
            <person name="Alikhan N.F."/>
            <person name="Baker D."/>
            <person name="Gharbi K."/>
            <person name="Hall N."/>
            <person name="Watson M."/>
            <person name="Adriaenssens E.M."/>
            <person name="Foster-Nyarko E."/>
            <person name="Jarju S."/>
            <person name="Secka A."/>
            <person name="Antonio M."/>
            <person name="Oren A."/>
            <person name="Chaudhuri R.R."/>
            <person name="La Ragione R."/>
            <person name="Hildebrand F."/>
            <person name="Pallen M.J."/>
        </authorList>
    </citation>
    <scope>NUCLEOTIDE SEQUENCE</scope>
    <source>
        <strain evidence="3">CHK152-2994</strain>
    </source>
</reference>
<reference evidence="3" key="1">
    <citation type="submission" date="2020-10" db="EMBL/GenBank/DDBJ databases">
        <authorList>
            <person name="Gilroy R."/>
        </authorList>
    </citation>
    <scope>NUCLEOTIDE SEQUENCE</scope>
    <source>
        <strain evidence="3">CHK152-2994</strain>
    </source>
</reference>
<gene>
    <name evidence="3" type="ORF">IAD41_08190</name>
</gene>
<feature type="domain" description="HTH cro/C1-type" evidence="2">
    <location>
        <begin position="11"/>
        <end position="65"/>
    </location>
</feature>
<dbReference type="SUPFAM" id="SSF47413">
    <property type="entry name" value="lambda repressor-like DNA-binding domains"/>
    <property type="match status" value="1"/>
</dbReference>
<evidence type="ECO:0000256" key="1">
    <source>
        <dbReference type="ARBA" id="ARBA00023125"/>
    </source>
</evidence>
<dbReference type="Proteomes" id="UP000824139">
    <property type="component" value="Unassembled WGS sequence"/>
</dbReference>
<dbReference type="CDD" id="cd00093">
    <property type="entry name" value="HTH_XRE"/>
    <property type="match status" value="1"/>
</dbReference>
<dbReference type="GO" id="GO:0003677">
    <property type="term" value="F:DNA binding"/>
    <property type="evidence" value="ECO:0007669"/>
    <property type="project" value="UniProtKB-KW"/>
</dbReference>
<dbReference type="Gene3D" id="1.10.260.40">
    <property type="entry name" value="lambda repressor-like DNA-binding domains"/>
    <property type="match status" value="1"/>
</dbReference>
<keyword evidence="1" id="KW-0238">DNA-binding</keyword>
<dbReference type="SMART" id="SM00530">
    <property type="entry name" value="HTH_XRE"/>
    <property type="match status" value="1"/>
</dbReference>
<evidence type="ECO:0000259" key="2">
    <source>
        <dbReference type="PROSITE" id="PS50943"/>
    </source>
</evidence>
<organism evidence="3 4">
    <name type="scientific">Candidatus Scatenecus faecavium</name>
    <dbReference type="NCBI Taxonomy" id="2840915"/>
    <lineage>
        <taxon>Bacteria</taxon>
        <taxon>Candidatus Scatenecus</taxon>
    </lineage>
</organism>
<dbReference type="Pfam" id="PF01381">
    <property type="entry name" value="HTH_3"/>
    <property type="match status" value="1"/>
</dbReference>
<name>A0A9D1FWT3_9BACT</name>
<dbReference type="InterPro" id="IPR001387">
    <property type="entry name" value="Cro/C1-type_HTH"/>
</dbReference>
<dbReference type="PANTHER" id="PTHR46558">
    <property type="entry name" value="TRACRIPTIONAL REGULATORY PROTEIN-RELATED-RELATED"/>
    <property type="match status" value="1"/>
</dbReference>
<dbReference type="EMBL" id="DVJO01000177">
    <property type="protein sequence ID" value="HIS83564.1"/>
    <property type="molecule type" value="Genomic_DNA"/>
</dbReference>
<comment type="caution">
    <text evidence="3">The sequence shown here is derived from an EMBL/GenBank/DDBJ whole genome shotgun (WGS) entry which is preliminary data.</text>
</comment>